<evidence type="ECO:0000256" key="3">
    <source>
        <dbReference type="SAM" id="MobiDB-lite"/>
    </source>
</evidence>
<sequence length="672" mass="74369">MFAVLDSAVGGMKTAASKACDNCNLRKVRCDMGQPCVTCAARGFVCTYERARKSRGPTGKRISKIRQRQANSVAELEGEKRATQVGSSVHGSQENFDSRYSATLGLQPGADSLASHNSSLAAVRQINDENTSWPTSTPGTNGDHTSPFTSTYPNILSPNRHVSNATTIYSNSAEPGNGTNALTASPSLSEFVFPSMPMDSPSASFDAFGALPQQYLPPLAETVDVWPSNINEETLLPWIDVYFKRLHPTVPILNRTNMYHEMLLRKHRSDSQYGAMLLSLCAFAMTQPVQIHERAAGPSRSAQADMLLEKCVKMRVAADFGEDPTMEMILSSFFLFACLFGSNKHRAARLRLREAVDLAYSLGIHLPESYEGMSAEKREQWLRTYLVLSVTERAYAIQQRHSINFRGRPGITARFMQSFDPTSANEYITSLIYADQTSAVEMTGLLYLMETFDAINESVIDCWNGHCHYSDGICASFDRRRALQMFHAQHRAREACLTGTTSFAPSATPLPLAKLVESQQADISITQFWLLNRLWNLCLSHGLLREISEHAELRFDFACQIGKVLLHTSKNLSLSAMEVHGVGLIEKVHDVAVGIITAMNSSTQIFLDTILRQDDADDLLANRSDGPDKYEMTVRQVLAGLAALIRDFRGGDHIYHTRIAATLAMIPGWEGN</sequence>
<accession>A0AAQ3RAC6</accession>
<dbReference type="GO" id="GO:0008270">
    <property type="term" value="F:zinc ion binding"/>
    <property type="evidence" value="ECO:0007669"/>
    <property type="project" value="InterPro"/>
</dbReference>
<dbReference type="Pfam" id="PF00172">
    <property type="entry name" value="Zn_clus"/>
    <property type="match status" value="1"/>
</dbReference>
<dbReference type="GO" id="GO:0000981">
    <property type="term" value="F:DNA-binding transcription factor activity, RNA polymerase II-specific"/>
    <property type="evidence" value="ECO:0007669"/>
    <property type="project" value="InterPro"/>
</dbReference>
<reference evidence="5 6" key="1">
    <citation type="submission" date="2023-11" db="EMBL/GenBank/DDBJ databases">
        <title>An acidophilic fungus is an integral part of prey digestion in a carnivorous sundew plant.</title>
        <authorList>
            <person name="Tsai I.J."/>
        </authorList>
    </citation>
    <scope>NUCLEOTIDE SEQUENCE [LARGE SCALE GENOMIC DNA]</scope>
    <source>
        <strain evidence="5">169a</strain>
    </source>
</reference>
<evidence type="ECO:0000259" key="4">
    <source>
        <dbReference type="PROSITE" id="PS50048"/>
    </source>
</evidence>
<feature type="region of interest" description="Disordered" evidence="3">
    <location>
        <begin position="129"/>
        <end position="148"/>
    </location>
</feature>
<feature type="region of interest" description="Disordered" evidence="3">
    <location>
        <begin position="68"/>
        <end position="93"/>
    </location>
</feature>
<dbReference type="InterPro" id="IPR036864">
    <property type="entry name" value="Zn2-C6_fun-type_DNA-bd_sf"/>
</dbReference>
<dbReference type="EMBL" id="CP138586">
    <property type="protein sequence ID" value="WPH01861.1"/>
    <property type="molecule type" value="Genomic_DNA"/>
</dbReference>
<proteinExistence type="predicted"/>
<dbReference type="SUPFAM" id="SSF57701">
    <property type="entry name" value="Zn2/Cys6 DNA-binding domain"/>
    <property type="match status" value="1"/>
</dbReference>
<dbReference type="InterPro" id="IPR001138">
    <property type="entry name" value="Zn2Cys6_DnaBD"/>
</dbReference>
<dbReference type="PANTHER" id="PTHR31668:SF30">
    <property type="entry name" value="ZN(II)2CYS6 TRANSCRIPTION FACTOR (EUROFUNG)"/>
    <property type="match status" value="1"/>
</dbReference>
<evidence type="ECO:0000313" key="5">
    <source>
        <dbReference type="EMBL" id="WPH01861.1"/>
    </source>
</evidence>
<dbReference type="CDD" id="cd12148">
    <property type="entry name" value="fungal_TF_MHR"/>
    <property type="match status" value="1"/>
</dbReference>
<dbReference type="Pfam" id="PF04082">
    <property type="entry name" value="Fungal_trans"/>
    <property type="match status" value="1"/>
</dbReference>
<protein>
    <submittedName>
        <fullName evidence="5">Transcription factor C6 AmyR like protein</fullName>
    </submittedName>
</protein>
<keyword evidence="6" id="KW-1185">Reference proteome</keyword>
<dbReference type="AlphaFoldDB" id="A0AAQ3RAC6"/>
<dbReference type="CDD" id="cd00067">
    <property type="entry name" value="GAL4"/>
    <property type="match status" value="1"/>
</dbReference>
<dbReference type="SMART" id="SM00066">
    <property type="entry name" value="GAL4"/>
    <property type="match status" value="1"/>
</dbReference>
<feature type="compositionally biased region" description="Polar residues" evidence="3">
    <location>
        <begin position="84"/>
        <end position="93"/>
    </location>
</feature>
<evidence type="ECO:0000313" key="6">
    <source>
        <dbReference type="Proteomes" id="UP001303373"/>
    </source>
</evidence>
<organism evidence="5 6">
    <name type="scientific">Acrodontium crateriforme</name>
    <dbReference type="NCBI Taxonomy" id="150365"/>
    <lineage>
        <taxon>Eukaryota</taxon>
        <taxon>Fungi</taxon>
        <taxon>Dikarya</taxon>
        <taxon>Ascomycota</taxon>
        <taxon>Pezizomycotina</taxon>
        <taxon>Dothideomycetes</taxon>
        <taxon>Dothideomycetidae</taxon>
        <taxon>Mycosphaerellales</taxon>
        <taxon>Teratosphaeriaceae</taxon>
        <taxon>Acrodontium</taxon>
    </lineage>
</organism>
<dbReference type="PANTHER" id="PTHR31668">
    <property type="entry name" value="GLUCOSE TRANSPORT TRANSCRIPTION REGULATOR RGT1-RELATED-RELATED"/>
    <property type="match status" value="1"/>
</dbReference>
<dbReference type="Gene3D" id="4.10.240.10">
    <property type="entry name" value="Zn(2)-C6 fungal-type DNA-binding domain"/>
    <property type="match status" value="1"/>
</dbReference>
<dbReference type="Proteomes" id="UP001303373">
    <property type="component" value="Chromosome 7"/>
</dbReference>
<dbReference type="GO" id="GO:0003677">
    <property type="term" value="F:DNA binding"/>
    <property type="evidence" value="ECO:0007669"/>
    <property type="project" value="InterPro"/>
</dbReference>
<keyword evidence="1" id="KW-0479">Metal-binding</keyword>
<evidence type="ECO:0000256" key="1">
    <source>
        <dbReference type="ARBA" id="ARBA00022723"/>
    </source>
</evidence>
<dbReference type="InterPro" id="IPR050797">
    <property type="entry name" value="Carb_Metab_Trans_Reg"/>
</dbReference>
<evidence type="ECO:0000256" key="2">
    <source>
        <dbReference type="ARBA" id="ARBA00023242"/>
    </source>
</evidence>
<dbReference type="GO" id="GO:0006351">
    <property type="term" value="P:DNA-templated transcription"/>
    <property type="evidence" value="ECO:0007669"/>
    <property type="project" value="InterPro"/>
</dbReference>
<keyword evidence="2" id="KW-0539">Nucleus</keyword>
<name>A0AAQ3RAC6_9PEZI</name>
<feature type="domain" description="Zn(2)-C6 fungal-type" evidence="4">
    <location>
        <begin position="19"/>
        <end position="48"/>
    </location>
</feature>
<dbReference type="PROSITE" id="PS50048">
    <property type="entry name" value="ZN2_CY6_FUNGAL_2"/>
    <property type="match status" value="1"/>
</dbReference>
<gene>
    <name evidence="5" type="ORF">R9X50_00471500</name>
</gene>
<dbReference type="InterPro" id="IPR007219">
    <property type="entry name" value="XnlR_reg_dom"/>
</dbReference>